<gene>
    <name evidence="3" type="ORF">C0J00_07675</name>
</gene>
<dbReference type="EMBL" id="CP025536">
    <property type="protein sequence ID" value="AUW97567.1"/>
    <property type="molecule type" value="Genomic_DNA"/>
</dbReference>
<dbReference type="AlphaFoldDB" id="A0A2L0D6Y5"/>
<keyword evidence="1" id="KW-0472">Membrane</keyword>
<dbReference type="PANTHER" id="PTHR36834:SF2">
    <property type="entry name" value="MEMBRANE PROTEIN"/>
    <property type="match status" value="1"/>
</dbReference>
<dbReference type="Proteomes" id="UP000238956">
    <property type="component" value="Chromosome"/>
</dbReference>
<keyword evidence="1" id="KW-1133">Transmembrane helix</keyword>
<dbReference type="Pfam" id="PF04892">
    <property type="entry name" value="VanZ"/>
    <property type="match status" value="1"/>
</dbReference>
<keyword evidence="4" id="KW-1185">Reference proteome</keyword>
<protein>
    <recommendedName>
        <fullName evidence="2">VanZ-like domain-containing protein</fullName>
    </recommendedName>
</protein>
<dbReference type="InterPro" id="IPR053150">
    <property type="entry name" value="Teicoplanin_resist-assoc"/>
</dbReference>
<feature type="transmembrane region" description="Helical" evidence="1">
    <location>
        <begin position="145"/>
        <end position="162"/>
    </location>
</feature>
<dbReference type="OrthoDB" id="4822551at2"/>
<dbReference type="KEGG" id="splr:C0J00_07675"/>
<dbReference type="InterPro" id="IPR006976">
    <property type="entry name" value="VanZ-like"/>
</dbReference>
<dbReference type="PANTHER" id="PTHR36834">
    <property type="entry name" value="MEMBRANE PROTEIN-RELATED"/>
    <property type="match status" value="1"/>
</dbReference>
<feature type="domain" description="VanZ-like" evidence="2">
    <location>
        <begin position="25"/>
        <end position="162"/>
    </location>
</feature>
<evidence type="ECO:0000313" key="4">
    <source>
        <dbReference type="Proteomes" id="UP000238956"/>
    </source>
</evidence>
<evidence type="ECO:0000256" key="1">
    <source>
        <dbReference type="SAM" id="Phobius"/>
    </source>
</evidence>
<keyword evidence="1" id="KW-0812">Transmembrane</keyword>
<evidence type="ECO:0000259" key="2">
    <source>
        <dbReference type="Pfam" id="PF04892"/>
    </source>
</evidence>
<sequence length="174" mass="20447">MLGQFFNKKAQLKANYRKFIWMLMIAYGCFIGMICFMPQPSIDGVTTPNVIYLGRLRLLLVPFNSFIYFNELDSLWEKFWVVGQNIANVFLLYPLGICIHLLWDRWSGLKKSLLLGLSMSAFIEVTQLMLDLLFEFNRVFEIDDLWTNALGVFLAYLTVKWLKNKQLLNKHDMN</sequence>
<evidence type="ECO:0000313" key="3">
    <source>
        <dbReference type="EMBL" id="AUW97567.1"/>
    </source>
</evidence>
<feature type="transmembrane region" description="Helical" evidence="1">
    <location>
        <begin position="81"/>
        <end position="102"/>
    </location>
</feature>
<name>A0A2L0D6Y5_9STRE</name>
<organism evidence="3 4">
    <name type="scientific">Streptococcus pluranimalium</name>
    <dbReference type="NCBI Taxonomy" id="82348"/>
    <lineage>
        <taxon>Bacteria</taxon>
        <taxon>Bacillati</taxon>
        <taxon>Bacillota</taxon>
        <taxon>Bacilli</taxon>
        <taxon>Lactobacillales</taxon>
        <taxon>Streptococcaceae</taxon>
        <taxon>Streptococcus</taxon>
    </lineage>
</organism>
<feature type="transmembrane region" description="Helical" evidence="1">
    <location>
        <begin position="114"/>
        <end position="133"/>
    </location>
</feature>
<reference evidence="3 4" key="1">
    <citation type="submission" date="2017-12" db="EMBL/GenBank/DDBJ databases">
        <authorList>
            <person name="Hurst M.R.H."/>
        </authorList>
    </citation>
    <scope>NUCLEOTIDE SEQUENCE [LARGE SCALE GENOMIC DNA]</scope>
    <source>
        <strain evidence="3 4">TH11417</strain>
    </source>
</reference>
<reference evidence="3 4" key="2">
    <citation type="submission" date="2018-02" db="EMBL/GenBank/DDBJ databases">
        <title>Whole genome sequencing analysis of Streptococcus pluranimalium isolated from cattle infected mastitis in China.</title>
        <authorList>
            <person name="Zhang J.-R."/>
            <person name="Hu G.-Z."/>
        </authorList>
    </citation>
    <scope>NUCLEOTIDE SEQUENCE [LARGE SCALE GENOMIC DNA]</scope>
    <source>
        <strain evidence="3 4">TH11417</strain>
    </source>
</reference>
<proteinExistence type="predicted"/>
<feature type="transmembrane region" description="Helical" evidence="1">
    <location>
        <begin position="20"/>
        <end position="38"/>
    </location>
</feature>
<accession>A0A2L0D6Y5</accession>